<dbReference type="InterPro" id="IPR000408">
    <property type="entry name" value="Reg_chr_condens"/>
</dbReference>
<keyword evidence="4" id="KW-1133">Transmembrane helix</keyword>
<proteinExistence type="predicted"/>
<feature type="domain" description="RCC1-like" evidence="5">
    <location>
        <begin position="1"/>
        <end position="228"/>
    </location>
</feature>
<comment type="caution">
    <text evidence="6">The sequence shown here is derived from an EMBL/GenBank/DDBJ whole genome shotgun (WGS) entry which is preliminary data.</text>
</comment>
<dbReference type="Gene3D" id="2.130.10.30">
    <property type="entry name" value="Regulator of chromosome condensation 1/beta-lactamase-inhibitor protein II"/>
    <property type="match status" value="2"/>
</dbReference>
<keyword evidence="7" id="KW-1185">Reference proteome</keyword>
<dbReference type="InterPro" id="IPR058923">
    <property type="entry name" value="RCC1-like_dom"/>
</dbReference>
<dbReference type="InterPro" id="IPR009091">
    <property type="entry name" value="RCC1/BLIP-II"/>
</dbReference>
<keyword evidence="4" id="KW-0472">Membrane</keyword>
<protein>
    <recommendedName>
        <fullName evidence="5">RCC1-like domain-containing protein</fullName>
    </recommendedName>
</protein>
<evidence type="ECO:0000313" key="6">
    <source>
        <dbReference type="EMBL" id="KAK8730690.1"/>
    </source>
</evidence>
<dbReference type="EMBL" id="JARKIK010000063">
    <property type="protein sequence ID" value="KAK8730690.1"/>
    <property type="molecule type" value="Genomic_DNA"/>
</dbReference>
<dbReference type="SUPFAM" id="SSF50985">
    <property type="entry name" value="RCC1/BLIP-II"/>
    <property type="match status" value="1"/>
</dbReference>
<dbReference type="Proteomes" id="UP001445076">
    <property type="component" value="Unassembled WGS sequence"/>
</dbReference>
<dbReference type="Pfam" id="PF25390">
    <property type="entry name" value="WD40_RLD"/>
    <property type="match status" value="1"/>
</dbReference>
<feature type="repeat" description="RCC1" evidence="3">
    <location>
        <begin position="1"/>
        <end position="52"/>
    </location>
</feature>
<dbReference type="PANTHER" id="PTHR45982">
    <property type="entry name" value="REGULATOR OF CHROMOSOME CONDENSATION"/>
    <property type="match status" value="1"/>
</dbReference>
<feature type="repeat" description="RCC1" evidence="3">
    <location>
        <begin position="156"/>
        <end position="208"/>
    </location>
</feature>
<keyword evidence="4" id="KW-0812">Transmembrane</keyword>
<reference evidence="6 7" key="1">
    <citation type="journal article" date="2024" name="BMC Genomics">
        <title>Genome assembly of redclaw crayfish (Cherax quadricarinatus) provides insights into its immune adaptation and hypoxia tolerance.</title>
        <authorList>
            <person name="Liu Z."/>
            <person name="Zheng J."/>
            <person name="Li H."/>
            <person name="Fang K."/>
            <person name="Wang S."/>
            <person name="He J."/>
            <person name="Zhou D."/>
            <person name="Weng S."/>
            <person name="Chi M."/>
            <person name="Gu Z."/>
            <person name="He J."/>
            <person name="Li F."/>
            <person name="Wang M."/>
        </authorList>
    </citation>
    <scope>NUCLEOTIDE SEQUENCE [LARGE SCALE GENOMIC DNA]</scope>
    <source>
        <strain evidence="6">ZL_2023a</strain>
    </source>
</reference>
<feature type="repeat" description="RCC1" evidence="3">
    <location>
        <begin position="53"/>
        <end position="102"/>
    </location>
</feature>
<name>A0AAW0WTG9_CHEQU</name>
<evidence type="ECO:0000256" key="3">
    <source>
        <dbReference type="PROSITE-ProRule" id="PRU00235"/>
    </source>
</evidence>
<feature type="repeat" description="RCC1" evidence="3">
    <location>
        <begin position="103"/>
        <end position="155"/>
    </location>
</feature>
<dbReference type="InterPro" id="IPR051553">
    <property type="entry name" value="Ran_GTPase-activating"/>
</dbReference>
<evidence type="ECO:0000256" key="2">
    <source>
        <dbReference type="ARBA" id="ARBA00022737"/>
    </source>
</evidence>
<sequence length="299" mass="32448">MYCWGSTVNGELGVGAPEVEQLTLPSFMDFSKSWNVKQVASGLMHSLILTEEGLVYSCGNNEVGQLGQDKITRKPEQIDDLQNYSIVQVAAGDQHSIALTSWGLIYAWGANEFGQLGINSTEWHTPTPKLVKSLARKHSLQIACGSNHTLALTSDGDLYSWGQNNMGQLGLGHKEGPQKEPALVKSLVGSPLVLITAGGHHSAALTHGGFLLTWGSNKYGQLGYTPKKDPNLSFGHLDMAGMVNLVMVQMMMGVFLALCLISVAQKLVKLHVEDVIQSCTFHLRVSCMHLAKACQDSWE</sequence>
<keyword evidence="1" id="KW-0344">Guanine-nucleotide releasing factor</keyword>
<organism evidence="6 7">
    <name type="scientific">Cherax quadricarinatus</name>
    <name type="common">Australian red claw crayfish</name>
    <dbReference type="NCBI Taxonomy" id="27406"/>
    <lineage>
        <taxon>Eukaryota</taxon>
        <taxon>Metazoa</taxon>
        <taxon>Ecdysozoa</taxon>
        <taxon>Arthropoda</taxon>
        <taxon>Crustacea</taxon>
        <taxon>Multicrustacea</taxon>
        <taxon>Malacostraca</taxon>
        <taxon>Eumalacostraca</taxon>
        <taxon>Eucarida</taxon>
        <taxon>Decapoda</taxon>
        <taxon>Pleocyemata</taxon>
        <taxon>Astacidea</taxon>
        <taxon>Parastacoidea</taxon>
        <taxon>Parastacidae</taxon>
        <taxon>Cherax</taxon>
    </lineage>
</organism>
<evidence type="ECO:0000256" key="4">
    <source>
        <dbReference type="SAM" id="Phobius"/>
    </source>
</evidence>
<accession>A0AAW0WTG9</accession>
<gene>
    <name evidence="6" type="ORF">OTU49_007871</name>
</gene>
<dbReference type="PANTHER" id="PTHR45982:SF1">
    <property type="entry name" value="REGULATOR OF CHROMOSOME CONDENSATION"/>
    <property type="match status" value="1"/>
</dbReference>
<dbReference type="PRINTS" id="PR00633">
    <property type="entry name" value="RCCNDNSATION"/>
</dbReference>
<dbReference type="PROSITE" id="PS00626">
    <property type="entry name" value="RCC1_2"/>
    <property type="match status" value="3"/>
</dbReference>
<dbReference type="PROSITE" id="PS50012">
    <property type="entry name" value="RCC1_3"/>
    <property type="match status" value="4"/>
</dbReference>
<evidence type="ECO:0000256" key="1">
    <source>
        <dbReference type="ARBA" id="ARBA00022658"/>
    </source>
</evidence>
<feature type="transmembrane region" description="Helical" evidence="4">
    <location>
        <begin position="239"/>
        <end position="261"/>
    </location>
</feature>
<evidence type="ECO:0000259" key="5">
    <source>
        <dbReference type="Pfam" id="PF25390"/>
    </source>
</evidence>
<evidence type="ECO:0000313" key="7">
    <source>
        <dbReference type="Proteomes" id="UP001445076"/>
    </source>
</evidence>
<keyword evidence="2" id="KW-0677">Repeat</keyword>
<dbReference type="AlphaFoldDB" id="A0AAW0WTG9"/>